<feature type="compositionally biased region" description="Polar residues" evidence="1">
    <location>
        <begin position="78"/>
        <end position="90"/>
    </location>
</feature>
<dbReference type="KEGG" id="qsa:O6P43_010594"/>
<organism evidence="2 3">
    <name type="scientific">Quillaja saponaria</name>
    <name type="common">Soap bark tree</name>
    <dbReference type="NCBI Taxonomy" id="32244"/>
    <lineage>
        <taxon>Eukaryota</taxon>
        <taxon>Viridiplantae</taxon>
        <taxon>Streptophyta</taxon>
        <taxon>Embryophyta</taxon>
        <taxon>Tracheophyta</taxon>
        <taxon>Spermatophyta</taxon>
        <taxon>Magnoliopsida</taxon>
        <taxon>eudicotyledons</taxon>
        <taxon>Gunneridae</taxon>
        <taxon>Pentapetalae</taxon>
        <taxon>rosids</taxon>
        <taxon>fabids</taxon>
        <taxon>Fabales</taxon>
        <taxon>Quillajaceae</taxon>
        <taxon>Quillaja</taxon>
    </lineage>
</organism>
<evidence type="ECO:0000313" key="2">
    <source>
        <dbReference type="EMBL" id="KAJ7972750.1"/>
    </source>
</evidence>
<comment type="caution">
    <text evidence="2">The sequence shown here is derived from an EMBL/GenBank/DDBJ whole genome shotgun (WGS) entry which is preliminary data.</text>
</comment>
<dbReference type="Proteomes" id="UP001163823">
    <property type="component" value="Chromosome 4"/>
</dbReference>
<keyword evidence="3" id="KW-1185">Reference proteome</keyword>
<feature type="region of interest" description="Disordered" evidence="1">
    <location>
        <begin position="40"/>
        <end position="90"/>
    </location>
</feature>
<gene>
    <name evidence="2" type="ORF">O6P43_010594</name>
</gene>
<name>A0AAD7Q0S9_QUISA</name>
<reference evidence="2" key="1">
    <citation type="journal article" date="2023" name="Science">
        <title>Elucidation of the pathway for biosynthesis of saponin adjuvants from the soapbark tree.</title>
        <authorList>
            <person name="Reed J."/>
            <person name="Orme A."/>
            <person name="El-Demerdash A."/>
            <person name="Owen C."/>
            <person name="Martin L.B.B."/>
            <person name="Misra R.C."/>
            <person name="Kikuchi S."/>
            <person name="Rejzek M."/>
            <person name="Martin A.C."/>
            <person name="Harkess A."/>
            <person name="Leebens-Mack J."/>
            <person name="Louveau T."/>
            <person name="Stephenson M.J."/>
            <person name="Osbourn A."/>
        </authorList>
    </citation>
    <scope>NUCLEOTIDE SEQUENCE</scope>
    <source>
        <strain evidence="2">S10</strain>
    </source>
</reference>
<accession>A0AAD7Q0S9</accession>
<evidence type="ECO:0000313" key="3">
    <source>
        <dbReference type="Proteomes" id="UP001163823"/>
    </source>
</evidence>
<evidence type="ECO:0000256" key="1">
    <source>
        <dbReference type="SAM" id="MobiDB-lite"/>
    </source>
</evidence>
<proteinExistence type="predicted"/>
<feature type="region of interest" description="Disordered" evidence="1">
    <location>
        <begin position="1"/>
        <end position="27"/>
    </location>
</feature>
<protein>
    <submittedName>
        <fullName evidence="2">Uncharacterized protein</fullName>
    </submittedName>
</protein>
<dbReference type="AlphaFoldDB" id="A0AAD7Q0S9"/>
<dbReference type="EMBL" id="JARAOO010000004">
    <property type="protein sequence ID" value="KAJ7972750.1"/>
    <property type="molecule type" value="Genomic_DNA"/>
</dbReference>
<sequence length="90" mass="10082">MASCATIMPETGELPEDNPERQQSSRGVIDEHYLKLGRSGVQSMPNSLPYHLNRVSGLHPKPLLRSVPGNDPEERGSRNTQVSQETLFRR</sequence>